<keyword evidence="1" id="KW-0472">Membrane</keyword>
<dbReference type="RefSeq" id="WP_344428970.1">
    <property type="nucleotide sequence ID" value="NZ_BAAANN010000038.1"/>
</dbReference>
<evidence type="ECO:0000313" key="3">
    <source>
        <dbReference type="Proteomes" id="UP001501116"/>
    </source>
</evidence>
<dbReference type="Proteomes" id="UP001501116">
    <property type="component" value="Unassembled WGS sequence"/>
</dbReference>
<keyword evidence="1" id="KW-0812">Transmembrane</keyword>
<evidence type="ECO:0000256" key="1">
    <source>
        <dbReference type="SAM" id="Phobius"/>
    </source>
</evidence>
<keyword evidence="3" id="KW-1185">Reference proteome</keyword>
<organism evidence="2 3">
    <name type="scientific">Amycolatopsis minnesotensis</name>
    <dbReference type="NCBI Taxonomy" id="337894"/>
    <lineage>
        <taxon>Bacteria</taxon>
        <taxon>Bacillati</taxon>
        <taxon>Actinomycetota</taxon>
        <taxon>Actinomycetes</taxon>
        <taxon>Pseudonocardiales</taxon>
        <taxon>Pseudonocardiaceae</taxon>
        <taxon>Amycolatopsis</taxon>
    </lineage>
</organism>
<gene>
    <name evidence="2" type="ORF">GCM10009754_70120</name>
</gene>
<keyword evidence="1" id="KW-1133">Transmembrane helix</keyword>
<protein>
    <submittedName>
        <fullName evidence="2">Uncharacterized protein</fullName>
    </submittedName>
</protein>
<evidence type="ECO:0000313" key="2">
    <source>
        <dbReference type="EMBL" id="GAA1983047.1"/>
    </source>
</evidence>
<accession>A0ABN2S9W0</accession>
<feature type="transmembrane region" description="Helical" evidence="1">
    <location>
        <begin position="16"/>
        <end position="36"/>
    </location>
</feature>
<sequence length="64" mass="6556">MTARARRHRRTGQGRRLIWVVVLVVSLAATVLNVVAATPGNTIAAVAALVAAGFAFAALAGDSK</sequence>
<name>A0ABN2S9W0_9PSEU</name>
<feature type="transmembrane region" description="Helical" evidence="1">
    <location>
        <begin position="42"/>
        <end position="61"/>
    </location>
</feature>
<proteinExistence type="predicted"/>
<reference evidence="2 3" key="1">
    <citation type="journal article" date="2019" name="Int. J. Syst. Evol. Microbiol.">
        <title>The Global Catalogue of Microorganisms (GCM) 10K type strain sequencing project: providing services to taxonomists for standard genome sequencing and annotation.</title>
        <authorList>
            <consortium name="The Broad Institute Genomics Platform"/>
            <consortium name="The Broad Institute Genome Sequencing Center for Infectious Disease"/>
            <person name="Wu L."/>
            <person name="Ma J."/>
        </authorList>
    </citation>
    <scope>NUCLEOTIDE SEQUENCE [LARGE SCALE GENOMIC DNA]</scope>
    <source>
        <strain evidence="2 3">JCM 14545</strain>
    </source>
</reference>
<dbReference type="EMBL" id="BAAANN010000038">
    <property type="protein sequence ID" value="GAA1983047.1"/>
    <property type="molecule type" value="Genomic_DNA"/>
</dbReference>
<comment type="caution">
    <text evidence="2">The sequence shown here is derived from an EMBL/GenBank/DDBJ whole genome shotgun (WGS) entry which is preliminary data.</text>
</comment>